<dbReference type="PANTHER" id="PTHR35807:SF1">
    <property type="entry name" value="TRANSCRIPTIONAL REGULATOR REDD"/>
    <property type="match status" value="1"/>
</dbReference>
<dbReference type="CDD" id="cd15831">
    <property type="entry name" value="BTAD"/>
    <property type="match status" value="1"/>
</dbReference>
<evidence type="ECO:0008006" key="10">
    <source>
        <dbReference type="Google" id="ProtNLM"/>
    </source>
</evidence>
<dbReference type="SMART" id="SM01043">
    <property type="entry name" value="BTAD"/>
    <property type="match status" value="1"/>
</dbReference>
<dbReference type="Proteomes" id="UP000316639">
    <property type="component" value="Unassembled WGS sequence"/>
</dbReference>
<dbReference type="InterPro" id="IPR005158">
    <property type="entry name" value="BTAD"/>
</dbReference>
<evidence type="ECO:0000313" key="9">
    <source>
        <dbReference type="Proteomes" id="UP000316639"/>
    </source>
</evidence>
<comment type="similarity">
    <text evidence="1">Belongs to the AfsR/DnrI/RedD regulatory family.</text>
</comment>
<proteinExistence type="inferred from homology"/>
<dbReference type="Gene3D" id="1.25.40.10">
    <property type="entry name" value="Tetratricopeptide repeat domain"/>
    <property type="match status" value="3"/>
</dbReference>
<evidence type="ECO:0000259" key="6">
    <source>
        <dbReference type="SMART" id="SM00862"/>
    </source>
</evidence>
<gene>
    <name evidence="8" type="ORF">FKR81_01215</name>
</gene>
<evidence type="ECO:0000259" key="7">
    <source>
        <dbReference type="SMART" id="SM01043"/>
    </source>
</evidence>
<reference evidence="8 9" key="1">
    <citation type="submission" date="2019-07" db="EMBL/GenBank/DDBJ databases">
        <title>Lentzea xizangensis sp. nov., isolated from Qinghai-Tibetan Plateau Soils.</title>
        <authorList>
            <person name="Huang J."/>
        </authorList>
    </citation>
    <scope>NUCLEOTIDE SEQUENCE [LARGE SCALE GENOMIC DNA]</scope>
    <source>
        <strain evidence="8 9">FXJ1.1311</strain>
    </source>
</reference>
<dbReference type="InterPro" id="IPR019734">
    <property type="entry name" value="TPR_rpt"/>
</dbReference>
<feature type="domain" description="AAA+ ATPase" evidence="5">
    <location>
        <begin position="283"/>
        <end position="439"/>
    </location>
</feature>
<dbReference type="SUPFAM" id="SSF46894">
    <property type="entry name" value="C-terminal effector domain of the bipartite response regulators"/>
    <property type="match status" value="1"/>
</dbReference>
<organism evidence="8 9">
    <name type="scientific">Lentzea tibetensis</name>
    <dbReference type="NCBI Taxonomy" id="2591470"/>
    <lineage>
        <taxon>Bacteria</taxon>
        <taxon>Bacillati</taxon>
        <taxon>Actinomycetota</taxon>
        <taxon>Actinomycetes</taxon>
        <taxon>Pseudonocardiales</taxon>
        <taxon>Pseudonocardiaceae</taxon>
        <taxon>Lentzea</taxon>
    </lineage>
</organism>
<dbReference type="GO" id="GO:0043531">
    <property type="term" value="F:ADP binding"/>
    <property type="evidence" value="ECO:0007669"/>
    <property type="project" value="InterPro"/>
</dbReference>
<evidence type="ECO:0000259" key="5">
    <source>
        <dbReference type="SMART" id="SM00382"/>
    </source>
</evidence>
<dbReference type="Gene3D" id="3.40.50.300">
    <property type="entry name" value="P-loop containing nucleotide triphosphate hydrolases"/>
    <property type="match status" value="1"/>
</dbReference>
<dbReference type="Pfam" id="PF03704">
    <property type="entry name" value="BTAD"/>
    <property type="match status" value="1"/>
</dbReference>
<dbReference type="InterPro" id="IPR036388">
    <property type="entry name" value="WH-like_DNA-bd_sf"/>
</dbReference>
<dbReference type="InterPro" id="IPR002182">
    <property type="entry name" value="NB-ARC"/>
</dbReference>
<dbReference type="Pfam" id="PF00931">
    <property type="entry name" value="NB-ARC"/>
    <property type="match status" value="1"/>
</dbReference>
<protein>
    <recommendedName>
        <fullName evidence="10">DNA-binding transcriptional activator of the SARP family</fullName>
    </recommendedName>
</protein>
<feature type="domain" description="Bacterial transcriptional activator" evidence="7">
    <location>
        <begin position="95"/>
        <end position="238"/>
    </location>
</feature>
<keyword evidence="4" id="KW-0804">Transcription</keyword>
<dbReference type="SMART" id="SM00862">
    <property type="entry name" value="Trans_reg_C"/>
    <property type="match status" value="1"/>
</dbReference>
<dbReference type="SUPFAM" id="SSF52540">
    <property type="entry name" value="P-loop containing nucleoside triphosphate hydrolases"/>
    <property type="match status" value="1"/>
</dbReference>
<dbReference type="SUPFAM" id="SSF48452">
    <property type="entry name" value="TPR-like"/>
    <property type="match status" value="3"/>
</dbReference>
<evidence type="ECO:0000256" key="1">
    <source>
        <dbReference type="ARBA" id="ARBA00005820"/>
    </source>
</evidence>
<dbReference type="InterPro" id="IPR003593">
    <property type="entry name" value="AAA+_ATPase"/>
</dbReference>
<keyword evidence="3" id="KW-0238">DNA-binding</keyword>
<dbReference type="EMBL" id="VOBR01000001">
    <property type="protein sequence ID" value="TWP54209.1"/>
    <property type="molecule type" value="Genomic_DNA"/>
</dbReference>
<dbReference type="Gene3D" id="1.10.10.10">
    <property type="entry name" value="Winged helix-like DNA-binding domain superfamily/Winged helix DNA-binding domain"/>
    <property type="match status" value="1"/>
</dbReference>
<sequence length="1055" mass="113874">MSVELRVLGALEMWSDGVLIPIAGLHRQKVLAELVLHLGERVPATRLAEVLWNDSPPPTSQQQLQRHLHVLRRTLGSAITTERGGYRLTLPPENVDAHRFAARVEHARALRRSGLVDEAADELVAALALWRGPALAGMGGAVRAPAARLDDQRLTAHEDWFELQISLGRHAEVLAEIRELAAQHPVREQLARHLMLAQYRGGRQADALATYELLRSRLSSELGVEPSEQLRSLHAAVLRQDPALDPAAADWSAPGPACLPMDLASFAGRAGELHRLTETVRSAVPIAAVTGTAGVGKTTLAVRWAHQVRDRFPDGQLYVDLRGHDQAPAMSVSDALSMFLRALDTPPERIPEGADARAALFRSTVDGKRMLVVLDNAASVDQVRPLLPGSPGCFVVITSRNALNGLTVRHDATRIGLDVLSDDEAIALLRGVLGDERVGAESAAADEVLRRCGNLPLALRIAAANLANRPHGTIADLVADLSEQDRLDVFDVPGERTGLRAALDLSYRAVGADARRMLALLGSSPLADIGPAAAAALTGTTVTRARKVLTELESAHLVRQHLPGRYRLHDLIRLYASEQEVTGLRDAVGGVLEHYLVQADAAVTKLAPTMQRESRPATITAVAGDVDAVAWLAGEHYNLVAAIDWARDHRHGLLATHLIDALRAFFLLHRLTHDWLATGHIGLDVARDLGDARLESAMHRTLGLAYYFLGDRHRSIEHNLDSLTLYEQLGDTASAAAMHINVSISRVHGTMLAESVRHAEEAVDLCVRNDLAHLEIPARLAVAAARSYQGELREAVAQAERALALAEQADNPYLRGNAMLVCAWLHEQMGRLRLAESHHAAGQLIYQEIGFRGGEVTAHVWQVDHCLKLGHLGEAEELITAALEAIEEQVDQVNEIDLLIGAARVQHVAGRLDTALGTCGQVIAMARDAGNARAEVEALVLLAAIHLSDGDFDEATSTAVEAIGLAESSGHMVAHGDAHQTIARVRLAEGNPVSASAHLEVALAWHRRTDQHLGVVADLLLLGDHDTAAGICHEVAEDRAPDVLRQLERTLTPST</sequence>
<evidence type="ECO:0000313" key="8">
    <source>
        <dbReference type="EMBL" id="TWP54209.1"/>
    </source>
</evidence>
<evidence type="ECO:0000256" key="2">
    <source>
        <dbReference type="ARBA" id="ARBA00023015"/>
    </source>
</evidence>
<dbReference type="PANTHER" id="PTHR35807">
    <property type="entry name" value="TRANSCRIPTIONAL REGULATOR REDD-RELATED"/>
    <property type="match status" value="1"/>
</dbReference>
<dbReference type="AlphaFoldDB" id="A0A563F2R5"/>
<dbReference type="SMART" id="SM00028">
    <property type="entry name" value="TPR"/>
    <property type="match status" value="4"/>
</dbReference>
<dbReference type="PRINTS" id="PR00364">
    <property type="entry name" value="DISEASERSIST"/>
</dbReference>
<dbReference type="SMART" id="SM00382">
    <property type="entry name" value="AAA"/>
    <property type="match status" value="1"/>
</dbReference>
<dbReference type="InterPro" id="IPR051677">
    <property type="entry name" value="AfsR-DnrI-RedD_regulator"/>
</dbReference>
<evidence type="ECO:0000256" key="3">
    <source>
        <dbReference type="ARBA" id="ARBA00023125"/>
    </source>
</evidence>
<dbReference type="InterPro" id="IPR027417">
    <property type="entry name" value="P-loop_NTPase"/>
</dbReference>
<dbReference type="InterPro" id="IPR016032">
    <property type="entry name" value="Sig_transdc_resp-reg_C-effctor"/>
</dbReference>
<dbReference type="RefSeq" id="WP_146348992.1">
    <property type="nucleotide sequence ID" value="NZ_VOBR01000001.1"/>
</dbReference>
<dbReference type="GO" id="GO:0006355">
    <property type="term" value="P:regulation of DNA-templated transcription"/>
    <property type="evidence" value="ECO:0007669"/>
    <property type="project" value="InterPro"/>
</dbReference>
<evidence type="ECO:0000256" key="4">
    <source>
        <dbReference type="ARBA" id="ARBA00023163"/>
    </source>
</evidence>
<feature type="domain" description="OmpR/PhoB-type" evidence="6">
    <location>
        <begin position="17"/>
        <end position="88"/>
    </location>
</feature>
<dbReference type="GO" id="GO:0003677">
    <property type="term" value="F:DNA binding"/>
    <property type="evidence" value="ECO:0007669"/>
    <property type="project" value="UniProtKB-KW"/>
</dbReference>
<name>A0A563F2R5_9PSEU</name>
<accession>A0A563F2R5</accession>
<dbReference type="OrthoDB" id="3691954at2"/>
<dbReference type="GO" id="GO:0000160">
    <property type="term" value="P:phosphorelay signal transduction system"/>
    <property type="evidence" value="ECO:0007669"/>
    <property type="project" value="InterPro"/>
</dbReference>
<keyword evidence="2" id="KW-0805">Transcription regulation</keyword>
<dbReference type="InterPro" id="IPR011990">
    <property type="entry name" value="TPR-like_helical_dom_sf"/>
</dbReference>
<dbReference type="InterPro" id="IPR001867">
    <property type="entry name" value="OmpR/PhoB-type_DNA-bd"/>
</dbReference>
<keyword evidence="9" id="KW-1185">Reference proteome</keyword>
<comment type="caution">
    <text evidence="8">The sequence shown here is derived from an EMBL/GenBank/DDBJ whole genome shotgun (WGS) entry which is preliminary data.</text>
</comment>